<protein>
    <submittedName>
        <fullName evidence="1">Uncharacterized protein</fullName>
    </submittedName>
</protein>
<name>A0ACB8A8T5_9AGAM</name>
<accession>A0ACB8A8T5</accession>
<dbReference type="EMBL" id="MU267736">
    <property type="protein sequence ID" value="KAH7909891.1"/>
    <property type="molecule type" value="Genomic_DNA"/>
</dbReference>
<evidence type="ECO:0000313" key="1">
    <source>
        <dbReference type="EMBL" id="KAH7909891.1"/>
    </source>
</evidence>
<sequence length="293" mass="31368">MSTASPPRTPPIAPRIPSTSPSDDSSIIELSFDYEFDSAGNYVRVSKGSSGSSPPTPVELDNPRRHALSKSVTLDPVTVTGATAARSFQRVASGPAALTPAASAASARKLSRPQRIPLSIDEQPQDDWELRVQQDEKENILNIINSDSDNQQPPPQKRTSPHLTARSQPDGRAISALPTRAYSSSRQPLQPGRQILPGPNRAGRILMGVKYTPIDKINEHEQLDPGEETDTSPDEPISAAPGIARHRSYGAVVQPITRPRRSASLSDAGAGSLSESGGKCIFGAMKKKTLRLC</sequence>
<reference evidence="1" key="1">
    <citation type="journal article" date="2021" name="New Phytol.">
        <title>Evolutionary innovations through gain and loss of genes in the ectomycorrhizal Boletales.</title>
        <authorList>
            <person name="Wu G."/>
            <person name="Miyauchi S."/>
            <person name="Morin E."/>
            <person name="Kuo A."/>
            <person name="Drula E."/>
            <person name="Varga T."/>
            <person name="Kohler A."/>
            <person name="Feng B."/>
            <person name="Cao Y."/>
            <person name="Lipzen A."/>
            <person name="Daum C."/>
            <person name="Hundley H."/>
            <person name="Pangilinan J."/>
            <person name="Johnson J."/>
            <person name="Barry K."/>
            <person name="LaButti K."/>
            <person name="Ng V."/>
            <person name="Ahrendt S."/>
            <person name="Min B."/>
            <person name="Choi I.G."/>
            <person name="Park H."/>
            <person name="Plett J.M."/>
            <person name="Magnuson J."/>
            <person name="Spatafora J.W."/>
            <person name="Nagy L.G."/>
            <person name="Henrissat B."/>
            <person name="Grigoriev I.V."/>
            <person name="Yang Z.L."/>
            <person name="Xu J."/>
            <person name="Martin F.M."/>
        </authorList>
    </citation>
    <scope>NUCLEOTIDE SEQUENCE</scope>
    <source>
        <strain evidence="1">ATCC 28755</strain>
    </source>
</reference>
<gene>
    <name evidence="1" type="ORF">BJ138DRAFT_168455</name>
</gene>
<comment type="caution">
    <text evidence="1">The sequence shown here is derived from an EMBL/GenBank/DDBJ whole genome shotgun (WGS) entry which is preliminary data.</text>
</comment>
<proteinExistence type="predicted"/>
<organism evidence="1 2">
    <name type="scientific">Hygrophoropsis aurantiaca</name>
    <dbReference type="NCBI Taxonomy" id="72124"/>
    <lineage>
        <taxon>Eukaryota</taxon>
        <taxon>Fungi</taxon>
        <taxon>Dikarya</taxon>
        <taxon>Basidiomycota</taxon>
        <taxon>Agaricomycotina</taxon>
        <taxon>Agaricomycetes</taxon>
        <taxon>Agaricomycetidae</taxon>
        <taxon>Boletales</taxon>
        <taxon>Coniophorineae</taxon>
        <taxon>Hygrophoropsidaceae</taxon>
        <taxon>Hygrophoropsis</taxon>
    </lineage>
</organism>
<evidence type="ECO:0000313" key="2">
    <source>
        <dbReference type="Proteomes" id="UP000790377"/>
    </source>
</evidence>
<dbReference type="Proteomes" id="UP000790377">
    <property type="component" value="Unassembled WGS sequence"/>
</dbReference>
<keyword evidence="2" id="KW-1185">Reference proteome</keyword>